<evidence type="ECO:0000313" key="2">
    <source>
        <dbReference type="EMBL" id="GMT17921.1"/>
    </source>
</evidence>
<evidence type="ECO:0000256" key="1">
    <source>
        <dbReference type="SAM" id="MobiDB-lite"/>
    </source>
</evidence>
<evidence type="ECO:0000313" key="3">
    <source>
        <dbReference type="Proteomes" id="UP001432322"/>
    </source>
</evidence>
<proteinExistence type="predicted"/>
<feature type="compositionally biased region" description="Basic and acidic residues" evidence="1">
    <location>
        <begin position="160"/>
        <end position="176"/>
    </location>
</feature>
<protein>
    <submittedName>
        <fullName evidence="2">Uncharacterized protein</fullName>
    </submittedName>
</protein>
<feature type="region of interest" description="Disordered" evidence="1">
    <location>
        <begin position="160"/>
        <end position="188"/>
    </location>
</feature>
<dbReference type="EMBL" id="BTSY01000003">
    <property type="protein sequence ID" value="GMT17921.1"/>
    <property type="molecule type" value="Genomic_DNA"/>
</dbReference>
<comment type="caution">
    <text evidence="2">The sequence shown here is derived from an EMBL/GenBank/DDBJ whole genome shotgun (WGS) entry which is preliminary data.</text>
</comment>
<gene>
    <name evidence="2" type="ORF">PFISCL1PPCAC_9218</name>
</gene>
<name>A0AAV5VEY0_9BILA</name>
<keyword evidence="3" id="KW-1185">Reference proteome</keyword>
<reference evidence="2" key="1">
    <citation type="submission" date="2023-10" db="EMBL/GenBank/DDBJ databases">
        <title>Genome assembly of Pristionchus species.</title>
        <authorList>
            <person name="Yoshida K."/>
            <person name="Sommer R.J."/>
        </authorList>
    </citation>
    <scope>NUCLEOTIDE SEQUENCE</scope>
    <source>
        <strain evidence="2">RS5133</strain>
    </source>
</reference>
<sequence length="188" mass="22379">AKKKRRAEFEDECEFREAELTRKAEEHRQKTKGKSPIDKDETVLDKDGEWYLDNAEECRIKEILEDLRGQRKYGDEEIVAAIKECREKEQQVDNPLNFYIERLLKRLERTIVDPEGMKNESLLASKSETRQSFRAVERQWNDDLLDRLELRLKQLEEEQKEYEKNKMGEDKKKEEGAEATGNSTDQHE</sequence>
<feature type="non-terminal residue" evidence="2">
    <location>
        <position position="1"/>
    </location>
</feature>
<organism evidence="2 3">
    <name type="scientific">Pristionchus fissidentatus</name>
    <dbReference type="NCBI Taxonomy" id="1538716"/>
    <lineage>
        <taxon>Eukaryota</taxon>
        <taxon>Metazoa</taxon>
        <taxon>Ecdysozoa</taxon>
        <taxon>Nematoda</taxon>
        <taxon>Chromadorea</taxon>
        <taxon>Rhabditida</taxon>
        <taxon>Rhabditina</taxon>
        <taxon>Diplogasteromorpha</taxon>
        <taxon>Diplogasteroidea</taxon>
        <taxon>Neodiplogasteridae</taxon>
        <taxon>Pristionchus</taxon>
    </lineage>
</organism>
<accession>A0AAV5VEY0</accession>
<dbReference type="Proteomes" id="UP001432322">
    <property type="component" value="Unassembled WGS sequence"/>
</dbReference>
<dbReference type="AlphaFoldDB" id="A0AAV5VEY0"/>
<feature type="non-terminal residue" evidence="2">
    <location>
        <position position="188"/>
    </location>
</feature>
<feature type="region of interest" description="Disordered" evidence="1">
    <location>
        <begin position="21"/>
        <end position="40"/>
    </location>
</feature>